<dbReference type="Proteomes" id="UP000184536">
    <property type="component" value="Unassembled WGS sequence"/>
</dbReference>
<dbReference type="OrthoDB" id="1958075at2"/>
<keyword evidence="3" id="KW-1185">Reference proteome</keyword>
<dbReference type="AlphaFoldDB" id="A0A1M6M380"/>
<dbReference type="InterPro" id="IPR046240">
    <property type="entry name" value="DUF6273"/>
</dbReference>
<sequence>MSVKVKIKHLKPGTVFHAGPVAVRVLEHFADGKTLVITDECIADRPFTCQPFKPNRPEDWKANNWRTSTLRADLNRDFLNSFDEAGGPILSKNIIPAEWDLTDSAGNNTYGSVTDKIGLLTEAMFRKYSEQGLLDLDDWWWLITPYAGASSNARLVYTGGTLNSLNAYFGRGGVRPALYVESEIEVELEEDEVDLSPSALLEGFTTRQLVEELFRRIGTEKEVIEDDNDF</sequence>
<reference evidence="3" key="1">
    <citation type="submission" date="2016-11" db="EMBL/GenBank/DDBJ databases">
        <authorList>
            <person name="Varghese N."/>
            <person name="Submissions S."/>
        </authorList>
    </citation>
    <scope>NUCLEOTIDE SEQUENCE [LARGE SCALE GENOMIC DNA]</scope>
    <source>
        <strain evidence="3">DSM 17957</strain>
    </source>
</reference>
<evidence type="ECO:0000259" key="1">
    <source>
        <dbReference type="Pfam" id="PF19789"/>
    </source>
</evidence>
<evidence type="ECO:0000313" key="2">
    <source>
        <dbReference type="EMBL" id="SHJ77837.1"/>
    </source>
</evidence>
<organism evidence="2 3">
    <name type="scientific">Geosporobacter subterraneus DSM 17957</name>
    <dbReference type="NCBI Taxonomy" id="1121919"/>
    <lineage>
        <taxon>Bacteria</taxon>
        <taxon>Bacillati</taxon>
        <taxon>Bacillota</taxon>
        <taxon>Clostridia</taxon>
        <taxon>Peptostreptococcales</taxon>
        <taxon>Thermotaleaceae</taxon>
        <taxon>Geosporobacter</taxon>
    </lineage>
</organism>
<dbReference type="EMBL" id="FQZV01000041">
    <property type="protein sequence ID" value="SHJ77837.1"/>
    <property type="molecule type" value="Genomic_DNA"/>
</dbReference>
<evidence type="ECO:0000313" key="3">
    <source>
        <dbReference type="Proteomes" id="UP000184536"/>
    </source>
</evidence>
<name>A0A1M6M380_9FIRM</name>
<gene>
    <name evidence="2" type="ORF">SAMN02745975_02845</name>
</gene>
<proteinExistence type="predicted"/>
<feature type="domain" description="DUF6273" evidence="1">
    <location>
        <begin position="32"/>
        <end position="181"/>
    </location>
</feature>
<dbReference type="STRING" id="1121919.SAMN02745975_02845"/>
<dbReference type="Pfam" id="PF19789">
    <property type="entry name" value="DUF6273"/>
    <property type="match status" value="1"/>
</dbReference>
<dbReference type="RefSeq" id="WP_110941904.1">
    <property type="nucleotide sequence ID" value="NZ_FQZV01000041.1"/>
</dbReference>
<protein>
    <recommendedName>
        <fullName evidence="1">DUF6273 domain-containing protein</fullName>
    </recommendedName>
</protein>
<accession>A0A1M6M380</accession>